<organism evidence="2 3">
    <name type="scientific">Dictyostelium discoideum</name>
    <name type="common">Social amoeba</name>
    <dbReference type="NCBI Taxonomy" id="44689"/>
    <lineage>
        <taxon>Eukaryota</taxon>
        <taxon>Amoebozoa</taxon>
        <taxon>Evosea</taxon>
        <taxon>Eumycetozoa</taxon>
        <taxon>Dictyostelia</taxon>
        <taxon>Dictyosteliales</taxon>
        <taxon>Dictyosteliaceae</taxon>
        <taxon>Dictyostelium</taxon>
    </lineage>
</organism>
<dbReference type="Proteomes" id="UP000002195">
    <property type="component" value="Unassembled WGS sequence"/>
</dbReference>
<dbReference type="SMR" id="Q54PN4"/>
<feature type="compositionally biased region" description="Basic and acidic residues" evidence="1">
    <location>
        <begin position="156"/>
        <end position="179"/>
    </location>
</feature>
<keyword evidence="3" id="KW-1185">Reference proteome</keyword>
<dbReference type="GeneID" id="8624591"/>
<gene>
    <name evidence="2" type="ORF">DDB_G0284457</name>
</gene>
<dbReference type="KEGG" id="ddi:DDB_G0284457"/>
<dbReference type="dictyBase" id="DDB_G0284457"/>
<evidence type="ECO:0000313" key="2">
    <source>
        <dbReference type="EMBL" id="EAL65277.1"/>
    </source>
</evidence>
<evidence type="ECO:0000256" key="1">
    <source>
        <dbReference type="SAM" id="MobiDB-lite"/>
    </source>
</evidence>
<dbReference type="RefSeq" id="XP_638620.1">
    <property type="nucleotide sequence ID" value="XM_633528.1"/>
</dbReference>
<dbReference type="HOGENOM" id="CLU_755288_0_0_1"/>
<dbReference type="PANTHER" id="PTHR34204:SF2">
    <property type="entry name" value="RNA-BINDING ASCH DOMAIN PROTEIN"/>
    <property type="match status" value="1"/>
</dbReference>
<proteinExistence type="predicted"/>
<name>Q54PN4_DICDI</name>
<comment type="caution">
    <text evidence="2">The sequence shown here is derived from an EMBL/GenBank/DDBJ whole genome shotgun (WGS) entry which is preliminary data.</text>
</comment>
<dbReference type="OMA" id="WGSDKGP"/>
<dbReference type="VEuPathDB" id="AmoebaDB:DDB_G0284457"/>
<dbReference type="eggNOG" id="ENOG502QW79">
    <property type="taxonomic scope" value="Eukaryota"/>
</dbReference>
<reference evidence="2 3" key="1">
    <citation type="journal article" date="2005" name="Nature">
        <title>The genome of the social amoeba Dictyostelium discoideum.</title>
        <authorList>
            <consortium name="The Dictyostelium discoideum Sequencing Consortium"/>
            <person name="Eichinger L."/>
            <person name="Pachebat J.A."/>
            <person name="Glockner G."/>
            <person name="Rajandream M.A."/>
            <person name="Sucgang R."/>
            <person name="Berriman M."/>
            <person name="Song J."/>
            <person name="Olsen R."/>
            <person name="Szafranski K."/>
            <person name="Xu Q."/>
            <person name="Tunggal B."/>
            <person name="Kummerfeld S."/>
            <person name="Madera M."/>
            <person name="Konfortov B.A."/>
            <person name="Rivero F."/>
            <person name="Bankier A.T."/>
            <person name="Lehmann R."/>
            <person name="Hamlin N."/>
            <person name="Davies R."/>
            <person name="Gaudet P."/>
            <person name="Fey P."/>
            <person name="Pilcher K."/>
            <person name="Chen G."/>
            <person name="Saunders D."/>
            <person name="Sodergren E."/>
            <person name="Davis P."/>
            <person name="Kerhornou A."/>
            <person name="Nie X."/>
            <person name="Hall N."/>
            <person name="Anjard C."/>
            <person name="Hemphill L."/>
            <person name="Bason N."/>
            <person name="Farbrother P."/>
            <person name="Desany B."/>
            <person name="Just E."/>
            <person name="Morio T."/>
            <person name="Rost R."/>
            <person name="Churcher C."/>
            <person name="Cooper J."/>
            <person name="Haydock S."/>
            <person name="van Driessche N."/>
            <person name="Cronin A."/>
            <person name="Goodhead I."/>
            <person name="Muzny D."/>
            <person name="Mourier T."/>
            <person name="Pain A."/>
            <person name="Lu M."/>
            <person name="Harper D."/>
            <person name="Lindsay R."/>
            <person name="Hauser H."/>
            <person name="James K."/>
            <person name="Quiles M."/>
            <person name="Madan Babu M."/>
            <person name="Saito T."/>
            <person name="Buchrieser C."/>
            <person name="Wardroper A."/>
            <person name="Felder M."/>
            <person name="Thangavelu M."/>
            <person name="Johnson D."/>
            <person name="Knights A."/>
            <person name="Loulseged H."/>
            <person name="Mungall K."/>
            <person name="Oliver K."/>
            <person name="Price C."/>
            <person name="Quail M.A."/>
            <person name="Urushihara H."/>
            <person name="Hernandez J."/>
            <person name="Rabbinowitsch E."/>
            <person name="Steffen D."/>
            <person name="Sanders M."/>
            <person name="Ma J."/>
            <person name="Kohara Y."/>
            <person name="Sharp S."/>
            <person name="Simmonds M."/>
            <person name="Spiegler S."/>
            <person name="Tivey A."/>
            <person name="Sugano S."/>
            <person name="White B."/>
            <person name="Walker D."/>
            <person name="Woodward J."/>
            <person name="Winckler T."/>
            <person name="Tanaka Y."/>
            <person name="Shaulsky G."/>
            <person name="Schleicher M."/>
            <person name="Weinstock G."/>
            <person name="Rosenthal A."/>
            <person name="Cox E.C."/>
            <person name="Chisholm R.L."/>
            <person name="Gibbs R."/>
            <person name="Loomis W.F."/>
            <person name="Platzer M."/>
            <person name="Kay R.R."/>
            <person name="Williams J."/>
            <person name="Dear P.H."/>
            <person name="Noegel A.A."/>
            <person name="Barrell B."/>
            <person name="Kuspa A."/>
        </authorList>
    </citation>
    <scope>NUCLEOTIDE SEQUENCE [LARGE SCALE GENOMIC DNA]</scope>
    <source>
        <strain evidence="2 3">AX4</strain>
    </source>
</reference>
<dbReference type="PANTHER" id="PTHR34204">
    <property type="entry name" value="RNA-BINDING ASCH DOMAIN PROTEIN"/>
    <property type="match status" value="1"/>
</dbReference>
<sequence>MSFNEITFNDLSNTIYNVLNKYKNELENSDSTKNNSDEVGLILSNKNTLMKLLEEDDINENDTFFIEDPSCKDIFNYKNASFFYEQLKSGNFYYPPKPHHKHISLVLMAWASISKFPIQFNPLYGLREVVKSEQEKDNITFIKNDNNNNSNNNNVEQKEQEQEQEQKEQEKEEEKEDTQKVEMKYFENLNEKVVLFLNENWNNNEKIMENEEKKNQFIFEFFKNLSNRNLLTMFGIRKTKLSLDTILLPGPIQLIKSSNLLHSPPPATSKLTVSSRALSKHGIRSKDSFWGSDKGPELVKNKRSEAVLIKILKEPTWINIHLLPHDIKILEIRNQQGYGLRWTADGCFFRGFLEPQMEGGHEIGWRH</sequence>
<dbReference type="EMBL" id="AAFI02000064">
    <property type="protein sequence ID" value="EAL65277.1"/>
    <property type="molecule type" value="Genomic_DNA"/>
</dbReference>
<dbReference type="InParanoid" id="Q54PN4"/>
<accession>Q54PN4</accession>
<dbReference type="AlphaFoldDB" id="Q54PN4"/>
<evidence type="ECO:0000313" key="3">
    <source>
        <dbReference type="Proteomes" id="UP000002195"/>
    </source>
</evidence>
<protein>
    <submittedName>
        <fullName evidence="2">Uncharacterized protein</fullName>
    </submittedName>
</protein>
<feature type="region of interest" description="Disordered" evidence="1">
    <location>
        <begin position="140"/>
        <end position="179"/>
    </location>
</feature>
<feature type="compositionally biased region" description="Low complexity" evidence="1">
    <location>
        <begin position="143"/>
        <end position="155"/>
    </location>
</feature>
<dbReference type="PaxDb" id="44689-DDB0218604"/>